<accession>A0ABW5KP89</accession>
<dbReference type="Pfam" id="PF13439">
    <property type="entry name" value="Glyco_transf_4"/>
    <property type="match status" value="1"/>
</dbReference>
<dbReference type="GO" id="GO:0016757">
    <property type="term" value="F:glycosyltransferase activity"/>
    <property type="evidence" value="ECO:0007669"/>
    <property type="project" value="UniProtKB-KW"/>
</dbReference>
<dbReference type="Gene3D" id="3.40.50.2000">
    <property type="entry name" value="Glycogen Phosphorylase B"/>
    <property type="match status" value="2"/>
</dbReference>
<organism evidence="3 4">
    <name type="scientific">Sphingobacterium suaedae</name>
    <dbReference type="NCBI Taxonomy" id="1686402"/>
    <lineage>
        <taxon>Bacteria</taxon>
        <taxon>Pseudomonadati</taxon>
        <taxon>Bacteroidota</taxon>
        <taxon>Sphingobacteriia</taxon>
        <taxon>Sphingobacteriales</taxon>
        <taxon>Sphingobacteriaceae</taxon>
        <taxon>Sphingobacterium</taxon>
    </lineage>
</organism>
<dbReference type="RefSeq" id="WP_380905848.1">
    <property type="nucleotide sequence ID" value="NZ_JBHUEG010000012.1"/>
</dbReference>
<proteinExistence type="predicted"/>
<dbReference type="SUPFAM" id="SSF53756">
    <property type="entry name" value="UDP-Glycosyltransferase/glycogen phosphorylase"/>
    <property type="match status" value="1"/>
</dbReference>
<dbReference type="InterPro" id="IPR028098">
    <property type="entry name" value="Glyco_trans_4-like_N"/>
</dbReference>
<protein>
    <submittedName>
        <fullName evidence="3">Glycosyltransferase family 4 protein</fullName>
        <ecNumber evidence="3">2.4.-.-</ecNumber>
    </submittedName>
</protein>
<keyword evidence="4" id="KW-1185">Reference proteome</keyword>
<evidence type="ECO:0000313" key="4">
    <source>
        <dbReference type="Proteomes" id="UP001597545"/>
    </source>
</evidence>
<name>A0ABW5KP89_9SPHI</name>
<sequence>MTIVYSIAATHSPGGMERVLANKANELVRRGHQVIIVTTDQQHKPAYFKMDTEIRCFDLAINYVEERGKSLFVKTLNYLNKQRVHKARLKDLLLKIRADIVVSMFDHDATFLYSIRDGSRKVLEVHFSRFKRIQYSRRGVWGIADRWRSRQDVRLAERYDRFVVLTEEDKRYWGNVSGIAVIPNANSFVSPRQAPLTAKRVIAVGRYDYQKGFDELIEVWSHVHKQYPDWRLDIFGRGPLRNELQRQIEVLHLDEVVSLREPVFQIENEYLTSSILAMTSRYEGLPMVLLEAQVCGLPLVAYACKCGPKDIIRNGENGFLLEEYDKEGMASKLMLLMENSELRIQMGEASKNRSKIYEKDCIMEQWIRLFDGLNREGEDRGNG</sequence>
<dbReference type="PANTHER" id="PTHR12526">
    <property type="entry name" value="GLYCOSYLTRANSFERASE"/>
    <property type="match status" value="1"/>
</dbReference>
<dbReference type="EC" id="2.4.-.-" evidence="3"/>
<comment type="caution">
    <text evidence="3">The sequence shown here is derived from an EMBL/GenBank/DDBJ whole genome shotgun (WGS) entry which is preliminary data.</text>
</comment>
<keyword evidence="3" id="KW-0808">Transferase</keyword>
<feature type="domain" description="Glycosyltransferase subfamily 4-like N-terminal" evidence="2">
    <location>
        <begin position="13"/>
        <end position="184"/>
    </location>
</feature>
<dbReference type="PANTHER" id="PTHR12526:SF630">
    <property type="entry name" value="GLYCOSYLTRANSFERASE"/>
    <property type="match status" value="1"/>
</dbReference>
<dbReference type="Pfam" id="PF00534">
    <property type="entry name" value="Glycos_transf_1"/>
    <property type="match status" value="1"/>
</dbReference>
<dbReference type="EMBL" id="JBHULR010000015">
    <property type="protein sequence ID" value="MFD2549531.1"/>
    <property type="molecule type" value="Genomic_DNA"/>
</dbReference>
<dbReference type="Proteomes" id="UP001597545">
    <property type="component" value="Unassembled WGS sequence"/>
</dbReference>
<keyword evidence="3" id="KW-0328">Glycosyltransferase</keyword>
<dbReference type="CDD" id="cd03820">
    <property type="entry name" value="GT4_AmsD-like"/>
    <property type="match status" value="1"/>
</dbReference>
<reference evidence="4" key="1">
    <citation type="journal article" date="2019" name="Int. J. Syst. Evol. Microbiol.">
        <title>The Global Catalogue of Microorganisms (GCM) 10K type strain sequencing project: providing services to taxonomists for standard genome sequencing and annotation.</title>
        <authorList>
            <consortium name="The Broad Institute Genomics Platform"/>
            <consortium name="The Broad Institute Genome Sequencing Center for Infectious Disease"/>
            <person name="Wu L."/>
            <person name="Ma J."/>
        </authorList>
    </citation>
    <scope>NUCLEOTIDE SEQUENCE [LARGE SCALE GENOMIC DNA]</scope>
    <source>
        <strain evidence="4">KCTC 42662</strain>
    </source>
</reference>
<gene>
    <name evidence="3" type="ORF">ACFSR5_17915</name>
</gene>
<evidence type="ECO:0000259" key="2">
    <source>
        <dbReference type="Pfam" id="PF13439"/>
    </source>
</evidence>
<evidence type="ECO:0000313" key="3">
    <source>
        <dbReference type="EMBL" id="MFD2549531.1"/>
    </source>
</evidence>
<dbReference type="InterPro" id="IPR001296">
    <property type="entry name" value="Glyco_trans_1"/>
</dbReference>
<evidence type="ECO:0000259" key="1">
    <source>
        <dbReference type="Pfam" id="PF00534"/>
    </source>
</evidence>
<feature type="domain" description="Glycosyl transferase family 1" evidence="1">
    <location>
        <begin position="195"/>
        <end position="353"/>
    </location>
</feature>